<proteinExistence type="predicted"/>
<name>A0AA47MC80_MERPO</name>
<sequence length="316" mass="36070">MASKSQRSDAAPWDPSSPHTPSLFDESYRTMRKDIDFHEKKVNSDRRLPATATLTAVIHPLTVMERRTKREANGREVDKNHLQNVEKEKEEREEEEDQGTSLFHQFMSRRKQSRSEEDMKFLLHRLIVITALPEGLADREELGAHYEELNLLLQRQHQVEGITGLLLMYPSCLLHVIESSSEVLVSLLQNLKDMQDDCHFGGKAAKVVLMSHDLPTRLFQQWSYKMLAVQARPLGEESEGETTDALVGTVLSMILKLGNHPEIARKTLPGQVLDEAPEMVVPQEVLVRLLARPELLSPQRYLQTYHSPLNIHMDSG</sequence>
<evidence type="ECO:0000313" key="4">
    <source>
        <dbReference type="Proteomes" id="UP001174136"/>
    </source>
</evidence>
<reference evidence="3" key="1">
    <citation type="journal article" date="2023" name="Front. Mar. Sci.">
        <title>A new Merluccius polli reference genome to investigate the effects of global change in West African waters.</title>
        <authorList>
            <person name="Mateo J.L."/>
            <person name="Blanco-Fernandez C."/>
            <person name="Garcia-Vazquez E."/>
            <person name="Machado-Schiaffino G."/>
        </authorList>
    </citation>
    <scope>NUCLEOTIDE SEQUENCE</scope>
    <source>
        <strain evidence="3">C29</strain>
        <tissue evidence="3">Fin</tissue>
    </source>
</reference>
<dbReference type="GO" id="GO:0071949">
    <property type="term" value="F:FAD binding"/>
    <property type="evidence" value="ECO:0007669"/>
    <property type="project" value="InterPro"/>
</dbReference>
<dbReference type="SMART" id="SM01034">
    <property type="entry name" value="BLUF"/>
    <property type="match status" value="1"/>
</dbReference>
<feature type="region of interest" description="Disordered" evidence="1">
    <location>
        <begin position="68"/>
        <end position="109"/>
    </location>
</feature>
<evidence type="ECO:0000313" key="3">
    <source>
        <dbReference type="EMBL" id="KAK0137573.1"/>
    </source>
</evidence>
<feature type="domain" description="BLUF" evidence="2">
    <location>
        <begin position="123"/>
        <end position="225"/>
    </location>
</feature>
<evidence type="ECO:0000259" key="2">
    <source>
        <dbReference type="PROSITE" id="PS50925"/>
    </source>
</evidence>
<feature type="compositionally biased region" description="Basic and acidic residues" evidence="1">
    <location>
        <begin position="68"/>
        <end position="90"/>
    </location>
</feature>
<dbReference type="PANTHER" id="PTHR34035:SF1">
    <property type="entry name" value="TESTIS-EXPRESSED PROTEIN 47"/>
    <property type="match status" value="1"/>
</dbReference>
<dbReference type="GO" id="GO:0009882">
    <property type="term" value="F:blue light photoreceptor activity"/>
    <property type="evidence" value="ECO:0007669"/>
    <property type="project" value="InterPro"/>
</dbReference>
<dbReference type="InterPro" id="IPR007024">
    <property type="entry name" value="BLUF_domain"/>
</dbReference>
<keyword evidence="4" id="KW-1185">Reference proteome</keyword>
<feature type="region of interest" description="Disordered" evidence="1">
    <location>
        <begin position="1"/>
        <end position="27"/>
    </location>
</feature>
<dbReference type="PANTHER" id="PTHR34035">
    <property type="entry name" value="TESTIS-EXPRESSED PROTEIN 47"/>
    <property type="match status" value="1"/>
</dbReference>
<dbReference type="Gene3D" id="3.30.70.100">
    <property type="match status" value="1"/>
</dbReference>
<protein>
    <submittedName>
        <fullName evidence="3">Testis-expressed protein 47</fullName>
    </submittedName>
</protein>
<gene>
    <name evidence="3" type="primary">Tex47</name>
    <name evidence="3" type="ORF">N1851_026234</name>
</gene>
<comment type="caution">
    <text evidence="3">The sequence shown here is derived from an EMBL/GenBank/DDBJ whole genome shotgun (WGS) entry which is preliminary data.</text>
</comment>
<organism evidence="3 4">
    <name type="scientific">Merluccius polli</name>
    <name type="common">Benguela hake</name>
    <name type="synonym">Merluccius cadenati</name>
    <dbReference type="NCBI Taxonomy" id="89951"/>
    <lineage>
        <taxon>Eukaryota</taxon>
        <taxon>Metazoa</taxon>
        <taxon>Chordata</taxon>
        <taxon>Craniata</taxon>
        <taxon>Vertebrata</taxon>
        <taxon>Euteleostomi</taxon>
        <taxon>Actinopterygii</taxon>
        <taxon>Neopterygii</taxon>
        <taxon>Teleostei</taxon>
        <taxon>Neoteleostei</taxon>
        <taxon>Acanthomorphata</taxon>
        <taxon>Zeiogadaria</taxon>
        <taxon>Gadariae</taxon>
        <taxon>Gadiformes</taxon>
        <taxon>Gadoidei</taxon>
        <taxon>Merlucciidae</taxon>
        <taxon>Merluccius</taxon>
    </lineage>
</organism>
<dbReference type="PROSITE" id="PS50925">
    <property type="entry name" value="BLUF"/>
    <property type="match status" value="1"/>
</dbReference>
<dbReference type="AlphaFoldDB" id="A0AA47MC80"/>
<accession>A0AA47MC80</accession>
<dbReference type="Proteomes" id="UP001174136">
    <property type="component" value="Unassembled WGS sequence"/>
</dbReference>
<evidence type="ECO:0000256" key="1">
    <source>
        <dbReference type="SAM" id="MobiDB-lite"/>
    </source>
</evidence>
<dbReference type="Pfam" id="PF24787">
    <property type="entry name" value="TEX47"/>
    <property type="match status" value="1"/>
</dbReference>
<dbReference type="InterPro" id="IPR055308">
    <property type="entry name" value="TEX47-like"/>
</dbReference>
<dbReference type="EMBL" id="JAOPHQ010004866">
    <property type="protein sequence ID" value="KAK0137573.1"/>
    <property type="molecule type" value="Genomic_DNA"/>
</dbReference>